<feature type="compositionally biased region" description="Polar residues" evidence="5">
    <location>
        <begin position="73"/>
        <end position="84"/>
    </location>
</feature>
<dbReference type="PROSITE" id="PS51073">
    <property type="entry name" value="RPEL"/>
    <property type="match status" value="2"/>
</dbReference>
<evidence type="ECO:0008006" key="8">
    <source>
        <dbReference type="Google" id="ProtNLM"/>
    </source>
</evidence>
<reference evidence="6 7" key="1">
    <citation type="submission" date="2024-03" db="EMBL/GenBank/DDBJ databases">
        <title>A high-quality draft genome sequence of Diaporthe vaccinii, a causative agent of upright dieback and viscid rot disease in cranberry plants.</title>
        <authorList>
            <person name="Sarrasin M."/>
            <person name="Lang B.F."/>
            <person name="Burger G."/>
        </authorList>
    </citation>
    <scope>NUCLEOTIDE SEQUENCE [LARGE SCALE GENOMIC DNA]</scope>
    <source>
        <strain evidence="6 7">IS7</strain>
    </source>
</reference>
<keyword evidence="7" id="KW-1185">Reference proteome</keyword>
<dbReference type="Proteomes" id="UP001600888">
    <property type="component" value="Unassembled WGS sequence"/>
</dbReference>
<gene>
    <name evidence="6" type="ORF">FJTKL_08415</name>
</gene>
<evidence type="ECO:0000256" key="1">
    <source>
        <dbReference type="ARBA" id="ARBA00004123"/>
    </source>
</evidence>
<dbReference type="PANTHER" id="PTHR22793">
    <property type="entry name" value="MYOCARDIN-RELATED TRANSCRIPTION FACTOR-RELATED"/>
    <property type="match status" value="1"/>
</dbReference>
<evidence type="ECO:0000313" key="7">
    <source>
        <dbReference type="Proteomes" id="UP001600888"/>
    </source>
</evidence>
<feature type="compositionally biased region" description="Basic and acidic residues" evidence="5">
    <location>
        <begin position="137"/>
        <end position="166"/>
    </location>
</feature>
<feature type="compositionally biased region" description="Basic and acidic residues" evidence="5">
    <location>
        <begin position="174"/>
        <end position="198"/>
    </location>
</feature>
<keyword evidence="2" id="KW-0677">Repeat</keyword>
<proteinExistence type="predicted"/>
<name>A0ABR4ERY4_9PEZI</name>
<evidence type="ECO:0000256" key="2">
    <source>
        <dbReference type="ARBA" id="ARBA00022737"/>
    </source>
</evidence>
<dbReference type="InterPro" id="IPR043451">
    <property type="entry name" value="Myocardin-like"/>
</dbReference>
<evidence type="ECO:0000256" key="5">
    <source>
        <dbReference type="SAM" id="MobiDB-lite"/>
    </source>
</evidence>
<feature type="repeat" description="RPEL" evidence="4">
    <location>
        <begin position="149"/>
        <end position="174"/>
    </location>
</feature>
<comment type="subcellular location">
    <subcellularLocation>
        <location evidence="1">Nucleus</location>
    </subcellularLocation>
</comment>
<accession>A0ABR4ERY4</accession>
<organism evidence="6 7">
    <name type="scientific">Diaporthe vaccinii</name>
    <dbReference type="NCBI Taxonomy" id="105482"/>
    <lineage>
        <taxon>Eukaryota</taxon>
        <taxon>Fungi</taxon>
        <taxon>Dikarya</taxon>
        <taxon>Ascomycota</taxon>
        <taxon>Pezizomycotina</taxon>
        <taxon>Sordariomycetes</taxon>
        <taxon>Sordariomycetidae</taxon>
        <taxon>Diaporthales</taxon>
        <taxon>Diaporthaceae</taxon>
        <taxon>Diaporthe</taxon>
        <taxon>Diaporthe eres species complex</taxon>
    </lineage>
</organism>
<sequence length="198" mass="21816">MRGSPPLMSLHRRGGDDGGSSLRGQTRYRASSGATKQGGRCPPSPFLFVLLPAPTSSCSITLLQKYINRDQTANDNMADENTNPAVEEPKVDETPISHPNAARRNSLEKQLAQRPDRAELVEKNILPATNAAPALVEKQKELEKHMRADSLNDKIAHRPSPDELIKKGVLNPDEDPRSPEEKYKEAIEDEYAKREGGA</sequence>
<protein>
    <recommendedName>
        <fullName evidence="8">RPEL repeat protein</fullName>
    </recommendedName>
</protein>
<feature type="region of interest" description="Disordered" evidence="5">
    <location>
        <begin position="73"/>
        <end position="198"/>
    </location>
</feature>
<keyword evidence="3" id="KW-0539">Nucleus</keyword>
<evidence type="ECO:0000313" key="6">
    <source>
        <dbReference type="EMBL" id="KAL2285197.1"/>
    </source>
</evidence>
<dbReference type="SMART" id="SM00707">
    <property type="entry name" value="RPEL"/>
    <property type="match status" value="2"/>
</dbReference>
<comment type="caution">
    <text evidence="6">The sequence shown here is derived from an EMBL/GenBank/DDBJ whole genome shotgun (WGS) entry which is preliminary data.</text>
</comment>
<dbReference type="Gene3D" id="6.10.150.10">
    <property type="match status" value="1"/>
</dbReference>
<evidence type="ECO:0000256" key="3">
    <source>
        <dbReference type="ARBA" id="ARBA00023242"/>
    </source>
</evidence>
<feature type="region of interest" description="Disordered" evidence="5">
    <location>
        <begin position="1"/>
        <end position="45"/>
    </location>
</feature>
<dbReference type="PANTHER" id="PTHR22793:SF12">
    <property type="entry name" value="MYOCARDIN-RELATED TRANSCRIPTION FACTOR, ISOFORM H"/>
    <property type="match status" value="1"/>
</dbReference>
<evidence type="ECO:0000256" key="4">
    <source>
        <dbReference type="PROSITE-ProRule" id="PRU00401"/>
    </source>
</evidence>
<dbReference type="Pfam" id="PF02755">
    <property type="entry name" value="RPEL"/>
    <property type="match status" value="2"/>
</dbReference>
<dbReference type="EMBL" id="JBAWTH010000032">
    <property type="protein sequence ID" value="KAL2285197.1"/>
    <property type="molecule type" value="Genomic_DNA"/>
</dbReference>
<dbReference type="InterPro" id="IPR004018">
    <property type="entry name" value="RPEL_repeat"/>
</dbReference>
<feature type="repeat" description="RPEL" evidence="4">
    <location>
        <begin position="105"/>
        <end position="130"/>
    </location>
</feature>